<dbReference type="Proteomes" id="UP000295055">
    <property type="component" value="Unassembled WGS sequence"/>
</dbReference>
<sequence length="472" mass="55402">MSKIKYVSSPCGSGKTHYICKKINESKNRFLIIQSTQELAKDTAQKIHDCKCIITDTVLNANSVIDAVTKFMNKPSNRNLIITDKTFFKIPIDLLSGWTIYIDDVTNFHEFKSINENDIHIKKAIQEKLITDIEPLDDKGMYITARRKLDIQGDIMNIISNEFSIIKNNHLFIMNNDFFSNSEKSQLNITSWKDLNSYAELDITFFSANFEKTLIYKAYKDIFEELEIEDLRVRNIPLKDRIKVYYFSKNIKLSKSWKENNPEKLQRIYNHLNDELIGNEYYWTQNNNDIQKLDGGIKISPDARGFNQYSNIKTCVWLASMRPSDVEAKQCELFFRLSRKDIHHAREYESLHQFVLRGISRNYNSDEIQTVYVFDKSQASSLTDNIEYIDIGIDDDECVPRGRPKGSKNKEKRVTLCNTKAVRFSRWKKNNPELDLKEFKKFLSSKINKDLSTEEREEMFNKYNKAVKMKKK</sequence>
<comment type="caution">
    <text evidence="1">The sequence shown here is derived from an EMBL/GenBank/DDBJ whole genome shotgun (WGS) entry which is preliminary data.</text>
</comment>
<dbReference type="AlphaFoldDB" id="A0A4R3NCB9"/>
<reference evidence="1 2" key="1">
    <citation type="submission" date="2019-03" db="EMBL/GenBank/DDBJ databases">
        <title>Genomic analyses of the natural microbiome of Caenorhabditis elegans.</title>
        <authorList>
            <person name="Samuel B."/>
        </authorList>
    </citation>
    <scope>NUCLEOTIDE SEQUENCE [LARGE SCALE GENOMIC DNA]</scope>
    <source>
        <strain evidence="1 2">JUb102</strain>
    </source>
</reference>
<name>A0A4R3NCB9_9GAMM</name>
<evidence type="ECO:0000313" key="1">
    <source>
        <dbReference type="EMBL" id="TCT27945.1"/>
    </source>
</evidence>
<protein>
    <recommendedName>
        <fullName evidence="3">Type III restriction endonuclease subunit R</fullName>
    </recommendedName>
</protein>
<dbReference type="RefSeq" id="WP_132497345.1">
    <property type="nucleotide sequence ID" value="NZ_SMAS01000021.1"/>
</dbReference>
<dbReference type="InterPro" id="IPR027417">
    <property type="entry name" value="P-loop_NTPase"/>
</dbReference>
<dbReference type="EMBL" id="SMAS01000021">
    <property type="protein sequence ID" value="TCT27945.1"/>
    <property type="molecule type" value="Genomic_DNA"/>
</dbReference>
<gene>
    <name evidence="1" type="ORF">EC835_1216</name>
</gene>
<dbReference type="OrthoDB" id="6625042at2"/>
<organism evidence="1 2">
    <name type="scientific">Providencia alcalifaciens</name>
    <dbReference type="NCBI Taxonomy" id="126385"/>
    <lineage>
        <taxon>Bacteria</taxon>
        <taxon>Pseudomonadati</taxon>
        <taxon>Pseudomonadota</taxon>
        <taxon>Gammaproteobacteria</taxon>
        <taxon>Enterobacterales</taxon>
        <taxon>Morganellaceae</taxon>
        <taxon>Providencia</taxon>
    </lineage>
</organism>
<dbReference type="Gene3D" id="3.40.50.300">
    <property type="entry name" value="P-loop containing nucleotide triphosphate hydrolases"/>
    <property type="match status" value="1"/>
</dbReference>
<proteinExistence type="predicted"/>
<evidence type="ECO:0000313" key="2">
    <source>
        <dbReference type="Proteomes" id="UP000295055"/>
    </source>
</evidence>
<accession>A0A4R3NCB9</accession>
<evidence type="ECO:0008006" key="3">
    <source>
        <dbReference type="Google" id="ProtNLM"/>
    </source>
</evidence>